<evidence type="ECO:0000313" key="5">
    <source>
        <dbReference type="EMBL" id="KKK34469.1"/>
    </source>
</evidence>
<dbReference type="EMBL" id="LAYZ01000004">
    <property type="protein sequence ID" value="KKK34469.1"/>
    <property type="molecule type" value="Genomic_DNA"/>
</dbReference>
<dbReference type="Pfam" id="PF00132">
    <property type="entry name" value="Hexapep"/>
    <property type="match status" value="1"/>
</dbReference>
<dbReference type="InterPro" id="IPR001451">
    <property type="entry name" value="Hexapep"/>
</dbReference>
<dbReference type="STRING" id="1432562.WN59_06990"/>
<dbReference type="PANTHER" id="PTHR43300:SF6">
    <property type="entry name" value="ACETYLTRANSFERASE YVOF-RELATED"/>
    <property type="match status" value="1"/>
</dbReference>
<dbReference type="PATRIC" id="fig|1432562.3.peg.1392"/>
<dbReference type="InterPro" id="IPR011004">
    <property type="entry name" value="Trimer_LpxA-like_sf"/>
</dbReference>
<keyword evidence="2" id="KW-0677">Repeat</keyword>
<dbReference type="AlphaFoldDB" id="A0A0M2SIE8"/>
<keyword evidence="6" id="KW-1185">Reference proteome</keyword>
<reference evidence="5 6" key="1">
    <citation type="submission" date="2015-04" db="EMBL/GenBank/DDBJ databases">
        <title>Taxonomic description and genome sequence of Salinicoccus sediminis sp. nov., a novel hyper halotolerant bacterium isolated from marine sediment.</title>
        <authorList>
            <person name="Mathan Kumar R."/>
            <person name="Kaur G."/>
            <person name="Kumar N."/>
            <person name="Kumar A."/>
            <person name="Singh N.K."/>
            <person name="Kaur N."/>
            <person name="Mayilraj S."/>
        </authorList>
    </citation>
    <scope>NUCLEOTIDE SEQUENCE [LARGE SCALE GENOMIC DNA]</scope>
    <source>
        <strain evidence="5 6">SV-16</strain>
    </source>
</reference>
<dbReference type="EMBL" id="LAYZ01000011">
    <property type="protein sequence ID" value="KKK34465.1"/>
    <property type="molecule type" value="Genomic_DNA"/>
</dbReference>
<keyword evidence="1 5" id="KW-0808">Transferase</keyword>
<dbReference type="EMBL" id="LAYZ01000024">
    <property type="protein sequence ID" value="KKK34152.1"/>
    <property type="molecule type" value="Genomic_DNA"/>
</dbReference>
<sequence>MRRLEITKAGKVNPLWNMYRTISRFKVIKNFIFIELGRYAPSTKIKHVLYRKALGMKLGANVSLAFRAMPDLMYPERIHIGKNSIIGYNTVILTHEYLVDEYRIGDVRIGHDTMVGANVTILPGVVIGNHAVVGAGAVVSKDVPDHSTCYGNPLVIRSRNDE</sequence>
<dbReference type="InterPro" id="IPR050179">
    <property type="entry name" value="Trans_hexapeptide_repeat"/>
</dbReference>
<dbReference type="SUPFAM" id="SSF51161">
    <property type="entry name" value="Trimeric LpxA-like enzymes"/>
    <property type="match status" value="1"/>
</dbReference>
<dbReference type="GO" id="GO:0016740">
    <property type="term" value="F:transferase activity"/>
    <property type="evidence" value="ECO:0007669"/>
    <property type="project" value="UniProtKB-KW"/>
</dbReference>
<comment type="caution">
    <text evidence="5">The sequence shown here is derived from an EMBL/GenBank/DDBJ whole genome shotgun (WGS) entry which is preliminary data.</text>
</comment>
<accession>A0A0M2SIE8</accession>
<organism evidence="5 6">
    <name type="scientific">Salinicoccus sediminis</name>
    <dbReference type="NCBI Taxonomy" id="1432562"/>
    <lineage>
        <taxon>Bacteria</taxon>
        <taxon>Bacillati</taxon>
        <taxon>Bacillota</taxon>
        <taxon>Bacilli</taxon>
        <taxon>Bacillales</taxon>
        <taxon>Staphylococcaceae</taxon>
        <taxon>Salinicoccus</taxon>
    </lineage>
</organism>
<dbReference type="Gene3D" id="2.160.10.10">
    <property type="entry name" value="Hexapeptide repeat proteins"/>
    <property type="match status" value="1"/>
</dbReference>
<proteinExistence type="predicted"/>
<dbReference type="CDD" id="cd04647">
    <property type="entry name" value="LbH_MAT_like"/>
    <property type="match status" value="1"/>
</dbReference>
<gene>
    <name evidence="5" type="ORF">WN59_06990</name>
    <name evidence="4" type="ORF">WN59_07885</name>
    <name evidence="3" type="ORF">WN59_11280</name>
</gene>
<dbReference type="PANTHER" id="PTHR43300">
    <property type="entry name" value="ACETYLTRANSFERASE"/>
    <property type="match status" value="1"/>
</dbReference>
<evidence type="ECO:0000313" key="4">
    <source>
        <dbReference type="EMBL" id="KKK34465.1"/>
    </source>
</evidence>
<dbReference type="RefSeq" id="WP_046514927.1">
    <property type="nucleotide sequence ID" value="NZ_LAYZ01000004.1"/>
</dbReference>
<name>A0A0M2SIE8_9STAP</name>
<evidence type="ECO:0000313" key="6">
    <source>
        <dbReference type="Proteomes" id="UP000034287"/>
    </source>
</evidence>
<dbReference type="Proteomes" id="UP000034287">
    <property type="component" value="Unassembled WGS sequence"/>
</dbReference>
<evidence type="ECO:0000256" key="2">
    <source>
        <dbReference type="ARBA" id="ARBA00022737"/>
    </source>
</evidence>
<dbReference type="InterPro" id="IPR018357">
    <property type="entry name" value="Hexapep_transf_CS"/>
</dbReference>
<dbReference type="OrthoDB" id="9801697at2"/>
<dbReference type="PROSITE" id="PS00101">
    <property type="entry name" value="HEXAPEP_TRANSFERASES"/>
    <property type="match status" value="1"/>
</dbReference>
<evidence type="ECO:0000313" key="3">
    <source>
        <dbReference type="EMBL" id="KKK34152.1"/>
    </source>
</evidence>
<protein>
    <submittedName>
        <fullName evidence="5">Acetyltransferase</fullName>
    </submittedName>
</protein>
<evidence type="ECO:0000256" key="1">
    <source>
        <dbReference type="ARBA" id="ARBA00022679"/>
    </source>
</evidence>